<evidence type="ECO:0000313" key="5">
    <source>
        <dbReference type="EMBL" id="SMD45657.1"/>
    </source>
</evidence>
<evidence type="ECO:0000256" key="2">
    <source>
        <dbReference type="ARBA" id="ARBA00022692"/>
    </source>
</evidence>
<keyword evidence="2" id="KW-0812">Transmembrane</keyword>
<dbReference type="Gene3D" id="2.130.10.130">
    <property type="entry name" value="Integrin alpha, N-terminal"/>
    <property type="match status" value="1"/>
</dbReference>
<keyword evidence="6" id="KW-1185">Reference proteome</keyword>
<keyword evidence="4" id="KW-0472">Membrane</keyword>
<dbReference type="PANTHER" id="PTHR21419:SF30">
    <property type="entry name" value="IG-LIKE DOMAIN-CONTAINING PROTEIN"/>
    <property type="match status" value="1"/>
</dbReference>
<keyword evidence="3" id="KW-1133">Transmembrane helix</keyword>
<dbReference type="InterPro" id="IPR028994">
    <property type="entry name" value="Integrin_alpha_N"/>
</dbReference>
<sequence length="139" mass="15318">MLLLKKFWLRVLMFFKRSPVFLILIFVFAGFKPDSVLKEKSMENQLVWSTTLPNLGTLSSPRATDLNGDGILDLVVGMGRIEFQASDTAIVALDGKSGDIIWKRPAIDQIYGSATLLDINKDGVEDVLIGGRSRNTSGD</sequence>
<dbReference type="PANTHER" id="PTHR21419">
    <property type="match status" value="1"/>
</dbReference>
<dbReference type="InterPro" id="IPR045232">
    <property type="entry name" value="FAM234"/>
</dbReference>
<dbReference type="GO" id="GO:0016020">
    <property type="term" value="C:membrane"/>
    <property type="evidence" value="ECO:0007669"/>
    <property type="project" value="UniProtKB-SubCell"/>
</dbReference>
<evidence type="ECO:0000256" key="1">
    <source>
        <dbReference type="ARBA" id="ARBA00004167"/>
    </source>
</evidence>
<protein>
    <submittedName>
        <fullName evidence="5">Uncharacterized protein</fullName>
    </submittedName>
</protein>
<gene>
    <name evidence="5" type="ORF">SAMN00777080_4317</name>
</gene>
<proteinExistence type="predicted"/>
<dbReference type="STRING" id="758820.SAMN00777080_4317"/>
<dbReference type="AlphaFoldDB" id="A0A1W2H9V2"/>
<comment type="subcellular location">
    <subcellularLocation>
        <location evidence="1">Membrane</location>
        <topology evidence="1">Single-pass membrane protein</topology>
    </subcellularLocation>
</comment>
<reference evidence="6" key="1">
    <citation type="submission" date="2017-04" db="EMBL/GenBank/DDBJ databases">
        <authorList>
            <person name="Varghese N."/>
            <person name="Submissions S."/>
        </authorList>
    </citation>
    <scope>NUCLEOTIDE SEQUENCE [LARGE SCALE GENOMIC DNA]</scope>
    <source>
        <strain evidence="6">DSM 16537</strain>
    </source>
</reference>
<dbReference type="EMBL" id="LT838813">
    <property type="protein sequence ID" value="SMD45657.1"/>
    <property type="molecule type" value="Genomic_DNA"/>
</dbReference>
<evidence type="ECO:0000256" key="4">
    <source>
        <dbReference type="ARBA" id="ARBA00023136"/>
    </source>
</evidence>
<evidence type="ECO:0000313" key="6">
    <source>
        <dbReference type="Proteomes" id="UP000192333"/>
    </source>
</evidence>
<dbReference type="SUPFAM" id="SSF69318">
    <property type="entry name" value="Integrin alpha N-terminal domain"/>
    <property type="match status" value="1"/>
</dbReference>
<evidence type="ECO:0000256" key="3">
    <source>
        <dbReference type="ARBA" id="ARBA00022989"/>
    </source>
</evidence>
<dbReference type="Proteomes" id="UP000192333">
    <property type="component" value="Chromosome I"/>
</dbReference>
<organism evidence="5 6">
    <name type="scientific">Aquiflexum balticum DSM 16537</name>
    <dbReference type="NCBI Taxonomy" id="758820"/>
    <lineage>
        <taxon>Bacteria</taxon>
        <taxon>Pseudomonadati</taxon>
        <taxon>Bacteroidota</taxon>
        <taxon>Cytophagia</taxon>
        <taxon>Cytophagales</taxon>
        <taxon>Cyclobacteriaceae</taxon>
        <taxon>Aquiflexum</taxon>
    </lineage>
</organism>
<name>A0A1W2H9V2_9BACT</name>
<accession>A0A1W2H9V2</accession>